<evidence type="ECO:0000313" key="2">
    <source>
        <dbReference type="Proteomes" id="UP000076532"/>
    </source>
</evidence>
<accession>A0A165XG93</accession>
<organism evidence="1 2">
    <name type="scientific">Athelia psychrophila</name>
    <dbReference type="NCBI Taxonomy" id="1759441"/>
    <lineage>
        <taxon>Eukaryota</taxon>
        <taxon>Fungi</taxon>
        <taxon>Dikarya</taxon>
        <taxon>Basidiomycota</taxon>
        <taxon>Agaricomycotina</taxon>
        <taxon>Agaricomycetes</taxon>
        <taxon>Agaricomycetidae</taxon>
        <taxon>Atheliales</taxon>
        <taxon>Atheliaceae</taxon>
        <taxon>Athelia</taxon>
    </lineage>
</organism>
<gene>
    <name evidence="1" type="ORF">FIBSPDRAFT_261230</name>
</gene>
<proteinExistence type="predicted"/>
<sequence>MVEIKPKSAPLMWDSFALWRSAPTISQYMQSVCANAYIPRVIPAARSQDVGGAEASAKCRGWFHAWRPFSTSAAAARMAPRMQAPKPVFGAAQVQLKLGLWRRGSAAARLRLPPIRSHPSPMLHPQVFSATRQSRMRRPRSRYQHRHRVTPHCASIFCRDAGRESVLRRGAGYSKLRDRHSCGLRTEASRIGALRRRSRSPRE</sequence>
<dbReference type="EMBL" id="KV417719">
    <property type="protein sequence ID" value="KZP08516.1"/>
    <property type="molecule type" value="Genomic_DNA"/>
</dbReference>
<reference evidence="1 2" key="1">
    <citation type="journal article" date="2016" name="Mol. Biol. Evol.">
        <title>Comparative Genomics of Early-Diverging Mushroom-Forming Fungi Provides Insights into the Origins of Lignocellulose Decay Capabilities.</title>
        <authorList>
            <person name="Nagy L.G."/>
            <person name="Riley R."/>
            <person name="Tritt A."/>
            <person name="Adam C."/>
            <person name="Daum C."/>
            <person name="Floudas D."/>
            <person name="Sun H."/>
            <person name="Yadav J.S."/>
            <person name="Pangilinan J."/>
            <person name="Larsson K.H."/>
            <person name="Matsuura K."/>
            <person name="Barry K."/>
            <person name="Labutti K."/>
            <person name="Kuo R."/>
            <person name="Ohm R.A."/>
            <person name="Bhattacharya S.S."/>
            <person name="Shirouzu T."/>
            <person name="Yoshinaga Y."/>
            <person name="Martin F.M."/>
            <person name="Grigoriev I.V."/>
            <person name="Hibbett D.S."/>
        </authorList>
    </citation>
    <scope>NUCLEOTIDE SEQUENCE [LARGE SCALE GENOMIC DNA]</scope>
    <source>
        <strain evidence="1 2">CBS 109695</strain>
    </source>
</reference>
<protein>
    <submittedName>
        <fullName evidence="1">Uncharacterized protein</fullName>
    </submittedName>
</protein>
<dbReference type="AlphaFoldDB" id="A0A165XG93"/>
<dbReference type="Proteomes" id="UP000076532">
    <property type="component" value="Unassembled WGS sequence"/>
</dbReference>
<name>A0A165XG93_9AGAM</name>
<evidence type="ECO:0000313" key="1">
    <source>
        <dbReference type="EMBL" id="KZP08516.1"/>
    </source>
</evidence>
<keyword evidence="2" id="KW-1185">Reference proteome</keyword>